<dbReference type="Proteomes" id="UP000053815">
    <property type="component" value="Unassembled WGS sequence"/>
</dbReference>
<proteinExistence type="predicted"/>
<protein>
    <submittedName>
        <fullName evidence="1">Uncharacterized protein</fullName>
    </submittedName>
</protein>
<accession>A0A0C9ML00</accession>
<evidence type="ECO:0000313" key="2">
    <source>
        <dbReference type="Proteomes" id="UP000053815"/>
    </source>
</evidence>
<gene>
    <name evidence="1" type="ORF">MAM1_0193d07711</name>
</gene>
<keyword evidence="2" id="KW-1185">Reference proteome</keyword>
<organism evidence="1">
    <name type="scientific">Mucor ambiguus</name>
    <dbReference type="NCBI Taxonomy" id="91626"/>
    <lineage>
        <taxon>Eukaryota</taxon>
        <taxon>Fungi</taxon>
        <taxon>Fungi incertae sedis</taxon>
        <taxon>Mucoromycota</taxon>
        <taxon>Mucoromycotina</taxon>
        <taxon>Mucoromycetes</taxon>
        <taxon>Mucorales</taxon>
        <taxon>Mucorineae</taxon>
        <taxon>Mucoraceae</taxon>
        <taxon>Mucor</taxon>
    </lineage>
</organism>
<reference evidence="1" key="1">
    <citation type="submission" date="2014-09" db="EMBL/GenBank/DDBJ databases">
        <title>Draft genome sequence of an oleaginous Mucoromycotina fungus Mucor ambiguus NBRC6742.</title>
        <authorList>
            <person name="Takeda I."/>
            <person name="Yamane N."/>
            <person name="Morita T."/>
            <person name="Tamano K."/>
            <person name="Machida M."/>
            <person name="Baker S."/>
            <person name="Koike H."/>
        </authorList>
    </citation>
    <scope>NUCLEOTIDE SEQUENCE</scope>
    <source>
        <strain evidence="1">NBRC 6742</strain>
    </source>
</reference>
<name>A0A0C9ML00_9FUNG</name>
<dbReference type="EMBL" id="DF836482">
    <property type="protein sequence ID" value="GAN08204.1"/>
    <property type="molecule type" value="Genomic_DNA"/>
</dbReference>
<dbReference type="AlphaFoldDB" id="A0A0C9ML00"/>
<evidence type="ECO:0000313" key="1">
    <source>
        <dbReference type="EMBL" id="GAN08204.1"/>
    </source>
</evidence>
<sequence>MAIPTSTVRSPIAQGSSKRFTKLDPSLTTSGKRADFSAVLNKSQYGLLSLETKLNKTKGPLGKKVALVLFFDAVDSKANDNDTANAVEAKVINDHVEQEDTDDVALPPAAKCSKIWIHVRANFSR</sequence>